<keyword evidence="2" id="KW-1185">Reference proteome</keyword>
<dbReference type="RefSeq" id="WP_264792452.1">
    <property type="nucleotide sequence ID" value="NZ_AP026867.1"/>
</dbReference>
<accession>A0A915YDY6</accession>
<name>A0A915YDY6_9BACT</name>
<dbReference type="KEGG" id="aup:AsAng_0019630"/>
<dbReference type="EMBL" id="AP026867">
    <property type="protein sequence ID" value="BDS11251.1"/>
    <property type="molecule type" value="Genomic_DNA"/>
</dbReference>
<evidence type="ECO:0000313" key="1">
    <source>
        <dbReference type="EMBL" id="BDS11251.1"/>
    </source>
</evidence>
<dbReference type="PANTHER" id="PTHR31299">
    <property type="entry name" value="ESTERASE, PUTATIVE (AFU_ORTHOLOGUE AFUA_1G05850)-RELATED"/>
    <property type="match status" value="1"/>
</dbReference>
<sequence length="357" mass="41967">MQPTLILILSLFLSFNLVSQHKNFLKKPVVIHKELDHKEQWRFLTTAIGDKKIVCLGESLHGIKDHNACKLELIKYLHEEMGFNVLAIESDLAKSYIGNLYRDQIPDLLFLEKVFSPVWHTEKHLELVRYIKSHPKLQLIGFDIEGKVPIATIFEDFGIPLDTTTPPIQNFLKHYADFRDPYGTAQPFIDYYRDSVMAQIAQWIIKDEYSGEKVILSGANAHISKVEVPESMAYMGEMLFHEFKEDYYAIGLYHSLGNPTHLFRDLYYVNQEALLPKKSLQFQLLKLKKDYLFLELHLLAKKNKFKWVKDEVLDVMQTQKYQQKVNLKQSFDAVIWIKEVTHPIYVIDSKYHYKNRR</sequence>
<dbReference type="InterPro" id="IPR052036">
    <property type="entry name" value="Hydrolase/PRTase-associated"/>
</dbReference>
<dbReference type="PANTHER" id="PTHR31299:SF0">
    <property type="entry name" value="ESTERASE, PUTATIVE (AFU_ORTHOLOGUE AFUA_1G05850)-RELATED"/>
    <property type="match status" value="1"/>
</dbReference>
<dbReference type="AlphaFoldDB" id="A0A915YDY6"/>
<reference evidence="1" key="1">
    <citation type="submission" date="2022-09" db="EMBL/GenBank/DDBJ databases">
        <title>Aureispira anguillicida sp. nov., isolated from Leptocephalus of Japanese eel Anguilla japonica.</title>
        <authorList>
            <person name="Yuasa K."/>
            <person name="Mekata T."/>
            <person name="Ikunari K."/>
        </authorList>
    </citation>
    <scope>NUCLEOTIDE SEQUENCE</scope>
    <source>
        <strain evidence="1">EL160426</strain>
    </source>
</reference>
<dbReference type="InterPro" id="IPR007815">
    <property type="entry name" value="Emycin_Estase"/>
</dbReference>
<dbReference type="CDD" id="cd14728">
    <property type="entry name" value="Ere-like"/>
    <property type="match status" value="1"/>
</dbReference>
<evidence type="ECO:0000313" key="2">
    <source>
        <dbReference type="Proteomes" id="UP001060919"/>
    </source>
</evidence>
<dbReference type="Proteomes" id="UP001060919">
    <property type="component" value="Chromosome"/>
</dbReference>
<gene>
    <name evidence="1" type="ORF">AsAng_0019630</name>
</gene>
<dbReference type="GO" id="GO:0046677">
    <property type="term" value="P:response to antibiotic"/>
    <property type="evidence" value="ECO:0007669"/>
    <property type="project" value="InterPro"/>
</dbReference>
<proteinExistence type="predicted"/>
<dbReference type="Pfam" id="PF05139">
    <property type="entry name" value="Erythro_esteras"/>
    <property type="match status" value="1"/>
</dbReference>
<dbReference type="Gene3D" id="3.40.1660.10">
    <property type="entry name" value="EreA-like (biosynthetic domain)"/>
    <property type="match status" value="2"/>
</dbReference>
<dbReference type="SUPFAM" id="SSF159501">
    <property type="entry name" value="EreA/ChaN-like"/>
    <property type="match status" value="1"/>
</dbReference>
<protein>
    <submittedName>
        <fullName evidence="1">Erythromycin esterase family protein</fullName>
    </submittedName>
</protein>
<organism evidence="1 2">
    <name type="scientific">Aureispira anguillae</name>
    <dbReference type="NCBI Taxonomy" id="2864201"/>
    <lineage>
        <taxon>Bacteria</taxon>
        <taxon>Pseudomonadati</taxon>
        <taxon>Bacteroidota</taxon>
        <taxon>Saprospiria</taxon>
        <taxon>Saprospirales</taxon>
        <taxon>Saprospiraceae</taxon>
        <taxon>Aureispira</taxon>
    </lineage>
</organism>